<dbReference type="PROSITE" id="PS51195">
    <property type="entry name" value="Q_MOTIF"/>
    <property type="match status" value="1"/>
</dbReference>
<dbReference type="InterPro" id="IPR012677">
    <property type="entry name" value="Nucleotide-bd_a/b_plait_sf"/>
</dbReference>
<evidence type="ECO:0000256" key="4">
    <source>
        <dbReference type="ARBA" id="ARBA00022806"/>
    </source>
</evidence>
<dbReference type="FunFam" id="3.40.50.300:FF:000108">
    <property type="entry name" value="ATP-dependent RNA helicase RhlE"/>
    <property type="match status" value="1"/>
</dbReference>
<dbReference type="SMART" id="SM00487">
    <property type="entry name" value="DEXDc"/>
    <property type="match status" value="1"/>
</dbReference>
<dbReference type="EC" id="3.6.4.13" evidence="11"/>
<dbReference type="Gene3D" id="3.40.50.300">
    <property type="entry name" value="P-loop containing nucleotide triphosphate hydrolases"/>
    <property type="match status" value="2"/>
</dbReference>
<keyword evidence="2" id="KW-0547">Nucleotide-binding</keyword>
<dbReference type="PROSITE" id="PS00039">
    <property type="entry name" value="DEAD_ATP_HELICASE"/>
    <property type="match status" value="1"/>
</dbReference>
<dbReference type="GO" id="GO:0003676">
    <property type="term" value="F:nucleic acid binding"/>
    <property type="evidence" value="ECO:0007669"/>
    <property type="project" value="InterPro"/>
</dbReference>
<protein>
    <submittedName>
        <fullName evidence="11">DEAD-box ATP-dependent RNA helicase DeaD (= CshA)</fullName>
        <ecNumber evidence="11">3.6.4.13</ecNumber>
    </submittedName>
</protein>
<dbReference type="PANTHER" id="PTHR47959">
    <property type="entry name" value="ATP-DEPENDENT RNA HELICASE RHLE-RELATED"/>
    <property type="match status" value="1"/>
</dbReference>
<dbReference type="PROSITE" id="PS51192">
    <property type="entry name" value="HELICASE_ATP_BIND_1"/>
    <property type="match status" value="1"/>
</dbReference>
<feature type="domain" description="DEAD-box RNA helicase Q" evidence="10">
    <location>
        <begin position="5"/>
        <end position="33"/>
    </location>
</feature>
<feature type="domain" description="Helicase C-terminal" evidence="9">
    <location>
        <begin position="217"/>
        <end position="383"/>
    </location>
</feature>
<gene>
    <name evidence="11" type="ORF">MNBD_DELTA02-204</name>
</gene>
<dbReference type="CDD" id="cd12252">
    <property type="entry name" value="RRM_DbpA"/>
    <property type="match status" value="1"/>
</dbReference>
<feature type="domain" description="Helicase ATP-binding" evidence="8">
    <location>
        <begin position="36"/>
        <end position="206"/>
    </location>
</feature>
<evidence type="ECO:0000259" key="8">
    <source>
        <dbReference type="PROSITE" id="PS51192"/>
    </source>
</evidence>
<evidence type="ECO:0000256" key="2">
    <source>
        <dbReference type="ARBA" id="ARBA00022741"/>
    </source>
</evidence>
<keyword evidence="4 11" id="KW-0347">Helicase</keyword>
<dbReference type="InterPro" id="IPR057325">
    <property type="entry name" value="DeaD_dimer"/>
</dbReference>
<keyword evidence="5" id="KW-0067">ATP-binding</keyword>
<dbReference type="InterPro" id="IPR014014">
    <property type="entry name" value="RNA_helicase_DEAD_Q_motif"/>
</dbReference>
<dbReference type="InterPro" id="IPR027417">
    <property type="entry name" value="P-loop_NTPase"/>
</dbReference>
<dbReference type="CDD" id="cd18787">
    <property type="entry name" value="SF2_C_DEAD"/>
    <property type="match status" value="1"/>
</dbReference>
<dbReference type="InterPro" id="IPR005580">
    <property type="entry name" value="DbpA/CsdA_RNA-bd_dom"/>
</dbReference>
<dbReference type="SMART" id="SM00490">
    <property type="entry name" value="HELICc"/>
    <property type="match status" value="1"/>
</dbReference>
<dbReference type="InterPro" id="IPR001650">
    <property type="entry name" value="Helicase_C-like"/>
</dbReference>
<dbReference type="GO" id="GO:0005829">
    <property type="term" value="C:cytosol"/>
    <property type="evidence" value="ECO:0007669"/>
    <property type="project" value="TreeGrafter"/>
</dbReference>
<dbReference type="Pfam" id="PF03880">
    <property type="entry name" value="DbpA"/>
    <property type="match status" value="1"/>
</dbReference>
<feature type="compositionally biased region" description="Basic and acidic residues" evidence="7">
    <location>
        <begin position="525"/>
        <end position="544"/>
    </location>
</feature>
<organism evidence="11">
    <name type="scientific">hydrothermal vent metagenome</name>
    <dbReference type="NCBI Taxonomy" id="652676"/>
    <lineage>
        <taxon>unclassified sequences</taxon>
        <taxon>metagenomes</taxon>
        <taxon>ecological metagenomes</taxon>
    </lineage>
</organism>
<dbReference type="EMBL" id="UOEZ01000015">
    <property type="protein sequence ID" value="VAW34961.1"/>
    <property type="molecule type" value="Genomic_DNA"/>
</dbReference>
<dbReference type="InterPro" id="IPR044742">
    <property type="entry name" value="DEAD/DEAH_RhlB"/>
</dbReference>
<dbReference type="Gene3D" id="3.30.70.330">
    <property type="match status" value="1"/>
</dbReference>
<dbReference type="GO" id="GO:0003724">
    <property type="term" value="F:RNA helicase activity"/>
    <property type="evidence" value="ECO:0007669"/>
    <property type="project" value="UniProtKB-EC"/>
</dbReference>
<dbReference type="PANTHER" id="PTHR47959:SF13">
    <property type="entry name" value="ATP-DEPENDENT RNA HELICASE RHLE"/>
    <property type="match status" value="1"/>
</dbReference>
<dbReference type="PROSITE" id="PS51194">
    <property type="entry name" value="HELICASE_CTER"/>
    <property type="match status" value="1"/>
</dbReference>
<keyword evidence="1" id="KW-0963">Cytoplasm</keyword>
<dbReference type="CDD" id="cd00268">
    <property type="entry name" value="DEADc"/>
    <property type="match status" value="1"/>
</dbReference>
<evidence type="ECO:0000256" key="7">
    <source>
        <dbReference type="SAM" id="MobiDB-lite"/>
    </source>
</evidence>
<dbReference type="InterPro" id="IPR050079">
    <property type="entry name" value="DEAD_box_RNA_helicase"/>
</dbReference>
<evidence type="ECO:0000256" key="5">
    <source>
        <dbReference type="ARBA" id="ARBA00022840"/>
    </source>
</evidence>
<evidence type="ECO:0000259" key="9">
    <source>
        <dbReference type="PROSITE" id="PS51194"/>
    </source>
</evidence>
<dbReference type="AlphaFoldDB" id="A0A3B0UVE9"/>
<dbReference type="InterPro" id="IPR000629">
    <property type="entry name" value="RNA-helicase_DEAD-box_CS"/>
</dbReference>
<keyword evidence="6" id="KW-0346">Stress response</keyword>
<dbReference type="Pfam" id="PF00271">
    <property type="entry name" value="Helicase_C"/>
    <property type="match status" value="1"/>
</dbReference>
<dbReference type="InterPro" id="IPR014001">
    <property type="entry name" value="Helicase_ATP-bd"/>
</dbReference>
<dbReference type="GO" id="GO:0005524">
    <property type="term" value="F:ATP binding"/>
    <property type="evidence" value="ECO:0007669"/>
    <property type="project" value="UniProtKB-KW"/>
</dbReference>
<proteinExistence type="predicted"/>
<feature type="region of interest" description="Disordered" evidence="7">
    <location>
        <begin position="516"/>
        <end position="553"/>
    </location>
</feature>
<evidence type="ECO:0000313" key="11">
    <source>
        <dbReference type="EMBL" id="VAW34961.1"/>
    </source>
</evidence>
<dbReference type="Pfam" id="PF00270">
    <property type="entry name" value="DEAD"/>
    <property type="match status" value="1"/>
</dbReference>
<keyword evidence="3 11" id="KW-0378">Hydrolase</keyword>
<accession>A0A3B0UVE9</accession>
<evidence type="ECO:0000259" key="10">
    <source>
        <dbReference type="PROSITE" id="PS51195"/>
    </source>
</evidence>
<reference evidence="11" key="1">
    <citation type="submission" date="2018-06" db="EMBL/GenBank/DDBJ databases">
        <authorList>
            <person name="Zhirakovskaya E."/>
        </authorList>
    </citation>
    <scope>NUCLEOTIDE SEQUENCE</scope>
</reference>
<dbReference type="Pfam" id="PF25399">
    <property type="entry name" value="DeaD_dimer"/>
    <property type="match status" value="1"/>
</dbReference>
<evidence type="ECO:0000256" key="1">
    <source>
        <dbReference type="ARBA" id="ARBA00022490"/>
    </source>
</evidence>
<dbReference type="InterPro" id="IPR011545">
    <property type="entry name" value="DEAD/DEAH_box_helicase_dom"/>
</dbReference>
<dbReference type="SUPFAM" id="SSF52540">
    <property type="entry name" value="P-loop containing nucleoside triphosphate hydrolases"/>
    <property type="match status" value="1"/>
</dbReference>
<name>A0A3B0UVE9_9ZZZZ</name>
<sequence>MKKITTFQDLDLSKELLKAIGAMGFEEPTPIQAKTIPVLLSGKDVIGQAQTGTGKTAAFGIPIVEMVEPKKRGVQAIILAPTRELAIQAAEEMNKLGRYKGLHALPVYGGTSILRQINALKRGVHIVVGTPGRVLDHLQRRTLSLKDVKIVVLDEADEMLDMGFVEDITKILSETPDTRQTMLFSATMAPGILKISKRYMTNPEKLKIATDTLTAPNINQIFLEVRQSGKLEALSRFIDSSDGGRFLIFCHTKREADEVSTDLQMRGYDAGAIHGDFTQQQREAVLKRFKQGGIDILAATDVAARGIDISDISHVINFSIPQNPESYVHRIGRTGRAGREGVAITFVTPREGKQINLIRRVSKADIKKGRLPSKAEVMGSRLTALTEKIQSFIDDKRFDTFLKLAENLSANTEPIEIAAALLKFQLEGFDTVNVAQDSSLDETGASAGMARLFITIGREQGIRSGDIISEISKKAGIEANSIQGVKIFDTFTFVDVPRDGAEKVIELFHRKMISGKSVKVTPARPRTDRDDRPNRGARTPRDKQQYGTKKHRR</sequence>
<evidence type="ECO:0000256" key="3">
    <source>
        <dbReference type="ARBA" id="ARBA00022801"/>
    </source>
</evidence>
<dbReference type="GO" id="GO:0016787">
    <property type="term" value="F:hydrolase activity"/>
    <property type="evidence" value="ECO:0007669"/>
    <property type="project" value="UniProtKB-KW"/>
</dbReference>
<evidence type="ECO:0000256" key="6">
    <source>
        <dbReference type="ARBA" id="ARBA00023016"/>
    </source>
</evidence>